<evidence type="ECO:0000313" key="2">
    <source>
        <dbReference type="EMBL" id="OXA40257.1"/>
    </source>
</evidence>
<dbReference type="EMBL" id="LNIX01000034">
    <property type="protein sequence ID" value="OXA40257.1"/>
    <property type="molecule type" value="Genomic_DNA"/>
</dbReference>
<protein>
    <submittedName>
        <fullName evidence="2">Uncharacterized protein</fullName>
    </submittedName>
</protein>
<keyword evidence="3" id="KW-1185">Reference proteome</keyword>
<evidence type="ECO:0000313" key="3">
    <source>
        <dbReference type="Proteomes" id="UP000198287"/>
    </source>
</evidence>
<evidence type="ECO:0000256" key="1">
    <source>
        <dbReference type="SAM" id="MobiDB-lite"/>
    </source>
</evidence>
<comment type="caution">
    <text evidence="2">The sequence shown here is derived from an EMBL/GenBank/DDBJ whole genome shotgun (WGS) entry which is preliminary data.</text>
</comment>
<dbReference type="AlphaFoldDB" id="A0A226D695"/>
<gene>
    <name evidence="2" type="ORF">Fcan01_24898</name>
</gene>
<proteinExistence type="predicted"/>
<feature type="region of interest" description="Disordered" evidence="1">
    <location>
        <begin position="365"/>
        <end position="399"/>
    </location>
</feature>
<organism evidence="2 3">
    <name type="scientific">Folsomia candida</name>
    <name type="common">Springtail</name>
    <dbReference type="NCBI Taxonomy" id="158441"/>
    <lineage>
        <taxon>Eukaryota</taxon>
        <taxon>Metazoa</taxon>
        <taxon>Ecdysozoa</taxon>
        <taxon>Arthropoda</taxon>
        <taxon>Hexapoda</taxon>
        <taxon>Collembola</taxon>
        <taxon>Entomobryomorpha</taxon>
        <taxon>Isotomoidea</taxon>
        <taxon>Isotomidae</taxon>
        <taxon>Proisotominae</taxon>
        <taxon>Folsomia</taxon>
    </lineage>
</organism>
<dbReference type="Proteomes" id="UP000198287">
    <property type="component" value="Unassembled WGS sequence"/>
</dbReference>
<feature type="compositionally biased region" description="Basic residues" evidence="1">
    <location>
        <begin position="365"/>
        <end position="377"/>
    </location>
</feature>
<name>A0A226D695_FOLCA</name>
<accession>A0A226D695</accession>
<reference evidence="2 3" key="1">
    <citation type="submission" date="2015-12" db="EMBL/GenBank/DDBJ databases">
        <title>The genome of Folsomia candida.</title>
        <authorList>
            <person name="Faddeeva A."/>
            <person name="Derks M.F."/>
            <person name="Anvar Y."/>
            <person name="Smit S."/>
            <person name="Van Straalen N."/>
            <person name="Roelofs D."/>
        </authorList>
    </citation>
    <scope>NUCLEOTIDE SEQUENCE [LARGE SCALE GENOMIC DNA]</scope>
    <source>
        <strain evidence="2 3">VU population</strain>
        <tissue evidence="2">Whole body</tissue>
    </source>
</reference>
<sequence>MSFYITLPSNSSTDLFPENKISNFRTKLGKNVRLPHQNFEVAVVEASYVNNIKQFPLDSNENWIIVKDIVEVRWTKLNLKKDTFLKIEELINHISELLNSFYKNQADFPIHFDSYEKKVEINITEGRYLLTLSNQLSSVLGLPPNFPFEARNEPYVGEYSPDLRAGLYRDFLYSNIVEMQLVGDTEAPLLRTFNLGGNWGEERNLIFTNPYYIRLNTDELSIIHLYVLTERDKMKSVLNLNEENYTRALKRQVGSGLIGFRGVRRQRGGGFGSILFNLAKYAIPVFEKYVLPHAKEAVQNIISDVKKGSPIKNAIKTNAKKAIKEAGKSIIRGTFNQTGKGITSRKRKRIKIFEKHPGLKPPKRCCKKSIKKKKKNSSNKNIKSFKQTKLPDFGFKPIF</sequence>